<reference evidence="3" key="1">
    <citation type="submission" date="2020-05" db="UniProtKB">
        <authorList>
            <consortium name="EnsemblMetazoa"/>
        </authorList>
    </citation>
    <scope>IDENTIFICATION</scope>
    <source>
        <strain evidence="3">Jacobina</strain>
    </source>
</reference>
<keyword evidence="2" id="KW-0732">Signal</keyword>
<protein>
    <submittedName>
        <fullName evidence="3">Uncharacterized protein</fullName>
    </submittedName>
</protein>
<dbReference type="AlphaFoldDB" id="A0A1B0CWY1"/>
<dbReference type="EMBL" id="AJWK01032964">
    <property type="status" value="NOT_ANNOTATED_CDS"/>
    <property type="molecule type" value="Genomic_DNA"/>
</dbReference>
<feature type="chain" id="PRO_5008406227" evidence="2">
    <location>
        <begin position="20"/>
        <end position="533"/>
    </location>
</feature>
<sequence>MKSHQTIVWSCLLIAATSASSVARHPDAPSAVQEVHPLLRIRRQSTGTGGLCVPEGGYCTKQFHCCSGICQTFSYKCVPRHSQGAQIDLVSMIIESTSGAFGGLENRFGENNTAPVCAKDGEYCQMSAQCCSRRCLSYSYKCVPDHSLVPPDGSSNSPVASIPQNVITIEELISNRFGEPSATANASGGSCLSNGVACSDSNKCCSKFCAQATLNSRVCIPRSNEVRPQGPQTQPPSTALVPQSPQNPPVDYASSEESSNPTGCEPIGRKVHPLLRIRRQSTGTGGLCVPEGGYCTKQFHCCSGICQTFSYKCVPRHSQGAQIDLVSMIIESTSGAFGGLENRFGENNTAPVCAKDGEYCQMSAQCCSRRCLSYSYKCVPDHSLVPPDGSSNSPVASIPQNVITIEELISNRFGEPSATANASGGSCLSNGVACSDSNKCCSKFCAQATLNSRVCVPRSNEVRPQGPQRNHRRQHWCHSLHRILQLTMHLPKNHPIQQDVSQLAESATSTKNAAAGAVMGFYTSASHKIQLAS</sequence>
<keyword evidence="4" id="KW-1185">Reference proteome</keyword>
<evidence type="ECO:0000313" key="3">
    <source>
        <dbReference type="EnsemblMetazoa" id="LLOJ009516-PA"/>
    </source>
</evidence>
<proteinExistence type="predicted"/>
<name>A0A1B0CWY1_LUTLO</name>
<feature type="signal peptide" evidence="2">
    <location>
        <begin position="1"/>
        <end position="19"/>
    </location>
</feature>
<feature type="region of interest" description="Disordered" evidence="1">
    <location>
        <begin position="225"/>
        <end position="265"/>
    </location>
</feature>
<feature type="compositionally biased region" description="Polar residues" evidence="1">
    <location>
        <begin position="230"/>
        <end position="244"/>
    </location>
</feature>
<dbReference type="EMBL" id="AJWK01032963">
    <property type="status" value="NOT_ANNOTATED_CDS"/>
    <property type="molecule type" value="Genomic_DNA"/>
</dbReference>
<dbReference type="Proteomes" id="UP000092461">
    <property type="component" value="Unassembled WGS sequence"/>
</dbReference>
<evidence type="ECO:0000256" key="2">
    <source>
        <dbReference type="SAM" id="SignalP"/>
    </source>
</evidence>
<accession>A0A1B0CWY1</accession>
<evidence type="ECO:0000256" key="1">
    <source>
        <dbReference type="SAM" id="MobiDB-lite"/>
    </source>
</evidence>
<organism evidence="3 4">
    <name type="scientific">Lutzomyia longipalpis</name>
    <name type="common">Sand fly</name>
    <dbReference type="NCBI Taxonomy" id="7200"/>
    <lineage>
        <taxon>Eukaryota</taxon>
        <taxon>Metazoa</taxon>
        <taxon>Ecdysozoa</taxon>
        <taxon>Arthropoda</taxon>
        <taxon>Hexapoda</taxon>
        <taxon>Insecta</taxon>
        <taxon>Pterygota</taxon>
        <taxon>Neoptera</taxon>
        <taxon>Endopterygota</taxon>
        <taxon>Diptera</taxon>
        <taxon>Nematocera</taxon>
        <taxon>Psychodoidea</taxon>
        <taxon>Psychodidae</taxon>
        <taxon>Lutzomyia</taxon>
        <taxon>Lutzomyia</taxon>
    </lineage>
</organism>
<evidence type="ECO:0000313" key="4">
    <source>
        <dbReference type="Proteomes" id="UP000092461"/>
    </source>
</evidence>
<dbReference type="VEuPathDB" id="VectorBase:LLONM1_008106"/>
<dbReference type="EnsemblMetazoa" id="LLOJ009516-RA">
    <property type="protein sequence ID" value="LLOJ009516-PA"/>
    <property type="gene ID" value="LLOJ009516"/>
</dbReference>
<dbReference type="VEuPathDB" id="VectorBase:LLOJ009516"/>